<accession>A0AAD9Q299</accession>
<dbReference type="Proteomes" id="UP001249851">
    <property type="component" value="Unassembled WGS sequence"/>
</dbReference>
<proteinExistence type="predicted"/>
<reference evidence="1" key="2">
    <citation type="journal article" date="2023" name="Science">
        <title>Genomic signatures of disease resistance in endangered staghorn corals.</title>
        <authorList>
            <person name="Vollmer S.V."/>
            <person name="Selwyn J.D."/>
            <person name="Despard B.A."/>
            <person name="Roesel C.L."/>
        </authorList>
    </citation>
    <scope>NUCLEOTIDE SEQUENCE</scope>
    <source>
        <strain evidence="1">K2</strain>
    </source>
</reference>
<keyword evidence="2" id="KW-1185">Reference proteome</keyword>
<gene>
    <name evidence="1" type="ORF">P5673_025766</name>
</gene>
<organism evidence="1 2">
    <name type="scientific">Acropora cervicornis</name>
    <name type="common">Staghorn coral</name>
    <dbReference type="NCBI Taxonomy" id="6130"/>
    <lineage>
        <taxon>Eukaryota</taxon>
        <taxon>Metazoa</taxon>
        <taxon>Cnidaria</taxon>
        <taxon>Anthozoa</taxon>
        <taxon>Hexacorallia</taxon>
        <taxon>Scleractinia</taxon>
        <taxon>Astrocoeniina</taxon>
        <taxon>Acroporidae</taxon>
        <taxon>Acropora</taxon>
    </lineage>
</organism>
<dbReference type="AlphaFoldDB" id="A0AAD9Q299"/>
<protein>
    <submittedName>
        <fullName evidence="1">Uncharacterized protein</fullName>
    </submittedName>
</protein>
<comment type="caution">
    <text evidence="1">The sequence shown here is derived from an EMBL/GenBank/DDBJ whole genome shotgun (WGS) entry which is preliminary data.</text>
</comment>
<reference evidence="1" key="1">
    <citation type="journal article" date="2023" name="G3 (Bethesda)">
        <title>Whole genome assembly and annotation of the endangered Caribbean coral Acropora cervicornis.</title>
        <authorList>
            <person name="Selwyn J.D."/>
            <person name="Vollmer S.V."/>
        </authorList>
    </citation>
    <scope>NUCLEOTIDE SEQUENCE</scope>
    <source>
        <strain evidence="1">K2</strain>
    </source>
</reference>
<name>A0AAD9Q299_ACRCE</name>
<evidence type="ECO:0000313" key="2">
    <source>
        <dbReference type="Proteomes" id="UP001249851"/>
    </source>
</evidence>
<evidence type="ECO:0000313" key="1">
    <source>
        <dbReference type="EMBL" id="KAK2553041.1"/>
    </source>
</evidence>
<sequence>MADIEPEFDVEKDSPEFLSSVLDRSEECIHNSETDINDLQAQSVVLDRTISLLSSIALIDIEQDRIEWESLAAAFAEVLRAIENHRKTLAVRPSSISRRKYEILRMGNTGRPQFYISPETLELKRLTVRSRTTDCACKSLISVSLLCLHSSDLSSADDKNSEWVGELPGIESSILSISG</sequence>
<dbReference type="EMBL" id="JARQWQ010000081">
    <property type="protein sequence ID" value="KAK2553041.1"/>
    <property type="molecule type" value="Genomic_DNA"/>
</dbReference>